<dbReference type="Pfam" id="PF13154">
    <property type="entry name" value="DUF3991"/>
    <property type="match status" value="1"/>
</dbReference>
<dbReference type="EMBL" id="CABVLI010000036">
    <property type="protein sequence ID" value="VVT11912.1"/>
    <property type="molecule type" value="Genomic_DNA"/>
</dbReference>
<evidence type="ECO:0000313" key="3">
    <source>
        <dbReference type="Proteomes" id="UP000326857"/>
    </source>
</evidence>
<dbReference type="Proteomes" id="UP000326857">
    <property type="component" value="Unassembled WGS sequence"/>
</dbReference>
<sequence length="298" mass="32477">MRDPELDELRAKVDCRTVLERDGWKLDVPESTTHAVKFRNGPAQIIIVTHEGRGWFDPINDQRGDVLALAQRLTGGNFGHARRALRPLAGIAPTLTPTFRDRSQVAPLDAGKTWSWAPALQPGSQAWRYLSGERGLPAATIARANDAGLLREGIYGTAWFLHRLADDAPAGWEMRGPKYKGFAKGGDKALFWIGQIREARRVAVTESAIDALSLATIEQWPEGTAYVSTGGGFGPPTAETFTQLLPSSCRLVAATDRGQGGDILAERLRELAAGSCAGFGRVRSSAKDWNDELRGRFE</sequence>
<dbReference type="Pfam" id="PF13155">
    <property type="entry name" value="Toprim_2"/>
    <property type="match status" value="1"/>
</dbReference>
<reference evidence="2 3" key="1">
    <citation type="submission" date="2019-09" db="EMBL/GenBank/DDBJ databases">
        <authorList>
            <person name="Dittami M. S."/>
        </authorList>
    </citation>
    <scope>NUCLEOTIDE SEQUENCE [LARGE SCALE GENOMIC DNA]</scope>
    <source>
        <strain evidence="2">SPHINGO391</strain>
    </source>
</reference>
<dbReference type="RefSeq" id="WP_151990632.1">
    <property type="nucleotide sequence ID" value="NZ_LR701528.1"/>
</dbReference>
<dbReference type="Gene3D" id="3.40.1360.10">
    <property type="match status" value="1"/>
</dbReference>
<evidence type="ECO:0000313" key="2">
    <source>
        <dbReference type="EMBL" id="VVT11912.1"/>
    </source>
</evidence>
<protein>
    <recommendedName>
        <fullName evidence="1">DUF3991 domain-containing protein</fullName>
    </recommendedName>
</protein>
<feature type="domain" description="DUF3991" evidence="1">
    <location>
        <begin position="128"/>
        <end position="194"/>
    </location>
</feature>
<dbReference type="AlphaFoldDB" id="A0A5E7Z3E9"/>
<proteinExistence type="predicted"/>
<gene>
    <name evidence="2" type="ORF">SPHINGO391_410134</name>
</gene>
<evidence type="ECO:0000259" key="1">
    <source>
        <dbReference type="Pfam" id="PF13154"/>
    </source>
</evidence>
<accession>A0A5E7Z3E9</accession>
<dbReference type="InterPro" id="IPR025054">
    <property type="entry name" value="DUF3991"/>
</dbReference>
<organism evidence="2 3">
    <name type="scientific">Sphingomonas aurantiaca</name>
    <dbReference type="NCBI Taxonomy" id="185949"/>
    <lineage>
        <taxon>Bacteria</taxon>
        <taxon>Pseudomonadati</taxon>
        <taxon>Pseudomonadota</taxon>
        <taxon>Alphaproteobacteria</taxon>
        <taxon>Sphingomonadales</taxon>
        <taxon>Sphingomonadaceae</taxon>
        <taxon>Sphingomonas</taxon>
    </lineage>
</organism>
<name>A0A5E7Z3E9_9SPHN</name>